<dbReference type="KEGG" id="lsf:I8J32_006925"/>
<feature type="transmembrane region" description="Helical" evidence="1">
    <location>
        <begin position="40"/>
        <end position="59"/>
    </location>
</feature>
<proteinExistence type="predicted"/>
<name>A0A974Y198_9GAMM</name>
<keyword evidence="1" id="KW-0472">Membrane</keyword>
<evidence type="ECO:0000256" key="1">
    <source>
        <dbReference type="SAM" id="Phobius"/>
    </source>
</evidence>
<dbReference type="AlphaFoldDB" id="A0A974Y198"/>
<sequence>MRKVLLVFAGLLIAAAITYLPWAVLWRLTGPISSLYGMTAILWAPLALIIGIVAGWRFVRALWPREA</sequence>
<dbReference type="RefSeq" id="WP_200616310.1">
    <property type="nucleotide sequence ID" value="NZ_CP071518.1"/>
</dbReference>
<protein>
    <submittedName>
        <fullName evidence="2">Uncharacterized protein</fullName>
    </submittedName>
</protein>
<evidence type="ECO:0000313" key="3">
    <source>
        <dbReference type="Proteomes" id="UP000639274"/>
    </source>
</evidence>
<evidence type="ECO:0000313" key="2">
    <source>
        <dbReference type="EMBL" id="QSX79577.1"/>
    </source>
</evidence>
<keyword evidence="1" id="KW-1133">Transmembrane helix</keyword>
<gene>
    <name evidence="2" type="ORF">I8J32_006925</name>
</gene>
<keyword evidence="3" id="KW-1185">Reference proteome</keyword>
<organism evidence="2 3">
    <name type="scientific">Agrilutibacter solisilvae</name>
    <dbReference type="NCBI Taxonomy" id="2763317"/>
    <lineage>
        <taxon>Bacteria</taxon>
        <taxon>Pseudomonadati</taxon>
        <taxon>Pseudomonadota</taxon>
        <taxon>Gammaproteobacteria</taxon>
        <taxon>Lysobacterales</taxon>
        <taxon>Lysobacteraceae</taxon>
        <taxon>Agrilutibacter</taxon>
    </lineage>
</organism>
<dbReference type="Proteomes" id="UP000639274">
    <property type="component" value="Chromosome"/>
</dbReference>
<dbReference type="EMBL" id="CP071518">
    <property type="protein sequence ID" value="QSX79577.1"/>
    <property type="molecule type" value="Genomic_DNA"/>
</dbReference>
<accession>A0A974Y198</accession>
<reference evidence="2 3" key="1">
    <citation type="submission" date="2021-03" db="EMBL/GenBank/DDBJ databases">
        <title>Lysobacter sp. nov. isolated from soil of gangwondo yeongwol, south Korea.</title>
        <authorList>
            <person name="Kim K.R."/>
            <person name="Kim K.H."/>
            <person name="Jeon C.O."/>
        </authorList>
    </citation>
    <scope>NUCLEOTIDE SEQUENCE [LARGE SCALE GENOMIC DNA]</scope>
    <source>
        <strain evidence="2 3">R19</strain>
    </source>
</reference>
<keyword evidence="1" id="KW-0812">Transmembrane</keyword>